<evidence type="ECO:0000256" key="6">
    <source>
        <dbReference type="ARBA" id="ARBA00023054"/>
    </source>
</evidence>
<evidence type="ECO:0000256" key="5">
    <source>
        <dbReference type="ARBA" id="ARBA00022840"/>
    </source>
</evidence>
<dbReference type="Pfam" id="PF18101">
    <property type="entry name" value="Pan3_CK"/>
    <property type="match status" value="1"/>
</dbReference>
<keyword evidence="6" id="KW-0175">Coiled coil</keyword>
<dbReference type="EMBL" id="BMAT01004021">
    <property type="protein sequence ID" value="GFR66446.1"/>
    <property type="molecule type" value="Genomic_DNA"/>
</dbReference>
<evidence type="ECO:0000256" key="4">
    <source>
        <dbReference type="ARBA" id="ARBA00022741"/>
    </source>
</evidence>
<dbReference type="Proteomes" id="UP000762676">
    <property type="component" value="Unassembled WGS sequence"/>
</dbReference>
<feature type="non-terminal residue" evidence="9">
    <location>
        <position position="1"/>
    </location>
</feature>
<dbReference type="PANTHER" id="PTHR12272:SF11">
    <property type="entry name" value="PAN2-PAN3 DEADENYLATION COMPLEX SUBUNIT PAN3"/>
    <property type="match status" value="1"/>
</dbReference>
<comment type="caution">
    <text evidence="9">The sequence shown here is derived from an EMBL/GenBank/DDBJ whole genome shotgun (WGS) entry which is preliminary data.</text>
</comment>
<reference evidence="9 10" key="1">
    <citation type="journal article" date="2021" name="Elife">
        <title>Chloroplast acquisition without the gene transfer in kleptoplastic sea slugs, Plakobranchus ocellatus.</title>
        <authorList>
            <person name="Maeda T."/>
            <person name="Takahashi S."/>
            <person name="Yoshida T."/>
            <person name="Shimamura S."/>
            <person name="Takaki Y."/>
            <person name="Nagai Y."/>
            <person name="Toyoda A."/>
            <person name="Suzuki Y."/>
            <person name="Arimoto A."/>
            <person name="Ishii H."/>
            <person name="Satoh N."/>
            <person name="Nishiyama T."/>
            <person name="Hasebe M."/>
            <person name="Maruyama T."/>
            <person name="Minagawa J."/>
            <person name="Obokata J."/>
            <person name="Shigenobu S."/>
        </authorList>
    </citation>
    <scope>NUCLEOTIDE SEQUENCE [LARGE SCALE GENOMIC DNA]</scope>
</reference>
<dbReference type="FunFam" id="1.10.287.3700:FF:000001">
    <property type="entry name" value="PAN2-PAN3 deadenylation complex subunit PAN3"/>
    <property type="match status" value="1"/>
</dbReference>
<dbReference type="PROSITE" id="PS50011">
    <property type="entry name" value="PROTEIN_KINASE_DOM"/>
    <property type="match status" value="1"/>
</dbReference>
<dbReference type="Gene3D" id="1.20.5.5160">
    <property type="match status" value="1"/>
</dbReference>
<evidence type="ECO:0000256" key="1">
    <source>
        <dbReference type="ARBA" id="ARBA00004496"/>
    </source>
</evidence>
<evidence type="ECO:0000313" key="9">
    <source>
        <dbReference type="EMBL" id="GFR66446.1"/>
    </source>
</evidence>
<keyword evidence="3" id="KW-0507">mRNA processing</keyword>
<dbReference type="PANTHER" id="PTHR12272">
    <property type="entry name" value="DEADENYLATION COMPLEX SUBUNIT PAN3"/>
    <property type="match status" value="1"/>
</dbReference>
<sequence>RGGPRPRSSVASPQNLQGKPFNSPAMDQLPDGFAALNLATGPAQNKPLASGSEFEPKSPGLPHSSSTSSFASYASMFGPSASGPPQNPASQPMPLTGASFGPLPGNGGNALRFPVGGSGGGTTNMQNGPNILGSGPQQQQQQQQGLVATSSNPAPMAGSMYGLAGHGMATSTNIASTNGLVYTSTMSPIHSPRISPSSSPLASRRMHSPAPLRQTNIPQKNLTANLVQESVGGTTYFYHPDDFKPQNEGSQMVLPEYSMYPGMPSHIVHLKLKSAVPQYFAPDELKMDILNRHATSMVGLDPSSPLAAELPPEVDKYTNLCPLERTGALKPSLGNLPSSTYKAICTKDGLHYCLRRLHGFRLAGTKFQATMESWKKIYHPNVVTLKEVFTTKSFNDNSIVFVYDYHPGAQTLMARHFSSHINGHHHHHHHHHHHNSHTHHYSREHGKGSGNSRHMNNLLPESLIWSYVVQLSSALRAIHAANLAARSLDPTRIIVTGKGRIRINCVGILDIITPDNSATPNVSAFKQDDLTSMGKIILALACNNLMHVQRDNIQSAVEVVQRNYSPDLKNLICYLLQNPNGARSINDVMPMIGARFFTQLDISYLRSDIVEHELAKEIENGRLFRIMVKLGSINERPEYNSEPSWAETGDRFMLKLYRDFLFHQVDENGAPWIDMAHIIQSLNKFDAGVFEKLCLVSRDENSMLVVSYDELKRCFQGCFQELVSQSTQSASSSYS</sequence>
<dbReference type="AlphaFoldDB" id="A0AAV4F0Y1"/>
<name>A0AAV4F0Y1_9GAST</name>
<dbReference type="InterPro" id="IPR011009">
    <property type="entry name" value="Kinase-like_dom_sf"/>
</dbReference>
<dbReference type="InterPro" id="IPR041332">
    <property type="entry name" value="Pan3_CK"/>
</dbReference>
<keyword evidence="5" id="KW-0067">ATP-binding</keyword>
<dbReference type="GO" id="GO:0005524">
    <property type="term" value="F:ATP binding"/>
    <property type="evidence" value="ECO:0007669"/>
    <property type="project" value="UniProtKB-KW"/>
</dbReference>
<dbReference type="GO" id="GO:0000289">
    <property type="term" value="P:nuclear-transcribed mRNA poly(A) tail shortening"/>
    <property type="evidence" value="ECO:0007669"/>
    <property type="project" value="InterPro"/>
</dbReference>
<proteinExistence type="inferred from homology"/>
<dbReference type="InterPro" id="IPR030844">
    <property type="entry name" value="PAN3"/>
</dbReference>
<dbReference type="Gene3D" id="1.10.510.10">
    <property type="entry name" value="Transferase(Phosphotransferase) domain 1"/>
    <property type="match status" value="1"/>
</dbReference>
<feature type="region of interest" description="Disordered" evidence="7">
    <location>
        <begin position="422"/>
        <end position="453"/>
    </location>
</feature>
<keyword evidence="4" id="KW-0547">Nucleotide-binding</keyword>
<evidence type="ECO:0000259" key="8">
    <source>
        <dbReference type="PROSITE" id="PS50011"/>
    </source>
</evidence>
<dbReference type="GO" id="GO:0000932">
    <property type="term" value="C:P-body"/>
    <property type="evidence" value="ECO:0007669"/>
    <property type="project" value="TreeGrafter"/>
</dbReference>
<feature type="compositionally biased region" description="Low complexity" evidence="7">
    <location>
        <begin position="64"/>
        <end position="75"/>
    </location>
</feature>
<organism evidence="9 10">
    <name type="scientific">Elysia marginata</name>
    <dbReference type="NCBI Taxonomy" id="1093978"/>
    <lineage>
        <taxon>Eukaryota</taxon>
        <taxon>Metazoa</taxon>
        <taxon>Spiralia</taxon>
        <taxon>Lophotrochozoa</taxon>
        <taxon>Mollusca</taxon>
        <taxon>Gastropoda</taxon>
        <taxon>Heterobranchia</taxon>
        <taxon>Euthyneura</taxon>
        <taxon>Panpulmonata</taxon>
        <taxon>Sacoglossa</taxon>
        <taxon>Placobranchoidea</taxon>
        <taxon>Plakobranchidae</taxon>
        <taxon>Elysia</taxon>
    </lineage>
</organism>
<evidence type="ECO:0000256" key="7">
    <source>
        <dbReference type="SAM" id="MobiDB-lite"/>
    </source>
</evidence>
<evidence type="ECO:0000313" key="10">
    <source>
        <dbReference type="Proteomes" id="UP000762676"/>
    </source>
</evidence>
<dbReference type="SUPFAM" id="SSF56112">
    <property type="entry name" value="Protein kinase-like (PK-like)"/>
    <property type="match status" value="1"/>
</dbReference>
<keyword evidence="10" id="KW-1185">Reference proteome</keyword>
<gene>
    <name evidence="9" type="ORF">ElyMa_001970500</name>
</gene>
<feature type="compositionally biased region" description="Basic residues" evidence="7">
    <location>
        <begin position="422"/>
        <end position="440"/>
    </location>
</feature>
<dbReference type="GO" id="GO:0008143">
    <property type="term" value="F:poly(A) binding"/>
    <property type="evidence" value="ECO:0007669"/>
    <property type="project" value="TreeGrafter"/>
</dbReference>
<dbReference type="Gene3D" id="1.10.287.3700">
    <property type="match status" value="1"/>
</dbReference>
<evidence type="ECO:0000256" key="3">
    <source>
        <dbReference type="ARBA" id="ARBA00022664"/>
    </source>
</evidence>
<protein>
    <submittedName>
        <fullName evidence="9">PAB-dependent poly(A)-specific ribonuclease subunit PAN3</fullName>
    </submittedName>
</protein>
<feature type="region of interest" description="Disordered" evidence="7">
    <location>
        <begin position="1"/>
        <end position="153"/>
    </location>
</feature>
<dbReference type="GO" id="GO:0004672">
    <property type="term" value="F:protein kinase activity"/>
    <property type="evidence" value="ECO:0007669"/>
    <property type="project" value="InterPro"/>
</dbReference>
<dbReference type="HAMAP" id="MF_03181">
    <property type="entry name" value="PAN3"/>
    <property type="match status" value="1"/>
</dbReference>
<dbReference type="GO" id="GO:0031251">
    <property type="term" value="C:PAN complex"/>
    <property type="evidence" value="ECO:0007669"/>
    <property type="project" value="InterPro"/>
</dbReference>
<dbReference type="InterPro" id="IPR000719">
    <property type="entry name" value="Prot_kinase_dom"/>
</dbReference>
<feature type="domain" description="Protein kinase" evidence="8">
    <location>
        <begin position="327"/>
        <end position="597"/>
    </location>
</feature>
<dbReference type="GO" id="GO:0006397">
    <property type="term" value="P:mRNA processing"/>
    <property type="evidence" value="ECO:0007669"/>
    <property type="project" value="UniProtKB-KW"/>
</dbReference>
<keyword evidence="2" id="KW-0963">Cytoplasm</keyword>
<evidence type="ECO:0000256" key="2">
    <source>
        <dbReference type="ARBA" id="ARBA00022490"/>
    </source>
</evidence>
<accession>A0AAV4F0Y1</accession>
<comment type="subcellular location">
    <subcellularLocation>
        <location evidence="1">Cytoplasm</location>
    </subcellularLocation>
</comment>